<dbReference type="Pfam" id="PF02368">
    <property type="entry name" value="Big_2"/>
    <property type="match status" value="2"/>
</dbReference>
<dbReference type="InterPro" id="IPR003343">
    <property type="entry name" value="Big_2"/>
</dbReference>
<dbReference type="PANTHER" id="PTHR43308">
    <property type="entry name" value="OUTER MEMBRANE PROTEIN ALPHA-RELATED"/>
    <property type="match status" value="1"/>
</dbReference>
<dbReference type="SUPFAM" id="SSF49344">
    <property type="entry name" value="CBD9-like"/>
    <property type="match status" value="2"/>
</dbReference>
<dbReference type="InterPro" id="IPR010502">
    <property type="entry name" value="Carb-bd_dom_fam9"/>
</dbReference>
<proteinExistence type="predicted"/>
<evidence type="ECO:0000313" key="1">
    <source>
        <dbReference type="EMBL" id="BBH21707.1"/>
    </source>
</evidence>
<reference evidence="1 2" key="1">
    <citation type="submission" date="2018-11" db="EMBL/GenBank/DDBJ databases">
        <title>Complete genome sequence of Paenibacillus baekrokdamisoli strain KCTC 33723.</title>
        <authorList>
            <person name="Kang S.W."/>
            <person name="Lee K.C."/>
            <person name="Kim K.K."/>
            <person name="Kim J.S."/>
            <person name="Kim D.S."/>
            <person name="Ko S.H."/>
            <person name="Yang S.H."/>
            <person name="Lee J.S."/>
        </authorList>
    </citation>
    <scope>NUCLEOTIDE SEQUENCE [LARGE SCALE GENOMIC DNA]</scope>
    <source>
        <strain evidence="1 2">KCTC 33723</strain>
    </source>
</reference>
<sequence>MVRMKRMSWSILVRVLILCLTVPYILMGESAASAQAAKPDHLFANTGLELDSGLDSYQIWTAPNTMNILKNQAPLDGNSINLDMAKREYESGQAFVTAGEGGAEVTGVSISDLTYENAIISSQNVQIYVQHYVNVTKGTTGALPIGWYPDALIPLASYMGLNGKVDVKAGENQAFWFTVQTDAGTPSGVYSGSISLIVNGKENRVPINVKVRNFALPEENHAETAFTIWGGDMLLAGHPGITINTPEYWELMRNYYDLMLDYHITAMDLPIPSDNYDKFVKDAAQYVKDPRVSAYRIPYEASDFDDGKAAKLVNDLDKSGLLDKAYYYLGRDIDEPTPALYQKVIDFSNKIKAIDPSLRHIVTSGIKPALAPYVNTFSPLFSEFTTQQDLEMVREHQSNGGHVWWYGCIANQNPYPTYHIDDNLISARLLSWMQKSYGIEGNLYWAVNIYKKYNGIEYVNRDIWNDPVSFQGANGEGSLLYPGDKYGINGAIPTLRLQAIRDGNEDYEYLWLLEQKVKEAAQYLKVDVSVDDIMKLYYDSLFKNVKSFTLNPKDLQDVRSEVADMIEQLDQNPASLIVIGNPLTGTMEKEVTVYAEIGTNVTINGTTILGTTVSGNNVAHKYAARIPSKVGVNEVTITLNKDAQHEVITRHFIQNSRTMEPIMKKIDFNDFEDELSLNGIVMTDGATQEGLSEEHATSGIKSLKVKIPDMTGGSWPAMILPVSSKNKDISKAKTLEFDVFNDSQSALQLFVKVFDKSGHASDHALGGITPGAHHITFPISELTGVDKNNISSIMVWTYPGISEITLYFDHFYFIEPDEEAIKQMEINYSPILPHIDGVLDDAIWNVNKELSYKSGVTNNEAKYNLLYNDQYLYVGVNVKDDHVVNSNAAKPWDDDSVEIYIDGDGMKGEYTDHTVRYVFRYQDNQVYAYGTKHKETDGIKQHTVKTDDGYSLEVAIPWRVIGVTPGSENVIGFNIHVNDKNVNDASGYAQGKLSLTQDTSKDTVSSLSWEDRVFAKKNASFTIAKSLKDEILIDGKLNESTWDINYNLGFSTFGQTNNTAKMGLKWDAKYLYAAYDVKDDVIHAPKERPVWEEDGVELFIDGDFLQGPRTGDHAPHYLFRFGDDTVYLEGFPSELTKGIIQKSVKTDTGYSVEMAIPWETIGITAAENQWIGLTAHINDNDNPDIGVLGLTEDGIMDGANTANYLAFQLVGPPKLEQPKSISLDQPEVMLAVGESVKLNATVLPKNAYDKNVTWTVMNQSSDNVVKVSADGVVTAENLGTAVIRASTISENVYAESHITVNRLQEVTVDEVRLDHTKGILKVGDTMQLNAIVLPEDASNKTVIWSVYGEQPVGVAQITATGLVSAKAPGTAVLRATSKVDATKFAEFNLTVKAIDIPGVPGGSGNGSAGGIRPDVLKVENGTITVNTKVDGDGLTATAEVNIEALEKAWKSTHVDSSGLAVIQIEVKGEQGEKRTEISVPAEAITKLNSKQKIELITQRARMTLSSNFFQEKAATNAKIVTFVIGDADAGKMKWPQHLIDQIGDHPAINFTTKIDGKEYAWSHPNTHVEIEIPYVPSAKEAEKPNHIVIWSINEAGEAVVVSNGKYDPTTKSVRFKVNHFGSFVVMFVNKTFSDLGNHTWAKAAIEALAAREVIQGIGIDTFGPAQNITRADFVTMLVRALDLKGVLNVNGAVQDNKNFNDVFGSDYYYEAIGMAKQLNIISGTGNGSFNPKSEISRQEMFTIAARALTKLEKLQTKGNMEQLSSFIDHGSVAEYAVDSIAGLIQEGLIEGEGNSLHPKANATRAEVAVFMERLLNRIY</sequence>
<accession>A0A3G9IS65</accession>
<dbReference type="RefSeq" id="WP_125658628.1">
    <property type="nucleotide sequence ID" value="NZ_AP019308.1"/>
</dbReference>
<dbReference type="GO" id="GO:0016052">
    <property type="term" value="P:carbohydrate catabolic process"/>
    <property type="evidence" value="ECO:0007669"/>
    <property type="project" value="InterPro"/>
</dbReference>
<dbReference type="GO" id="GO:0030246">
    <property type="term" value="F:carbohydrate binding"/>
    <property type="evidence" value="ECO:0007669"/>
    <property type="project" value="InterPro"/>
</dbReference>
<protein>
    <submittedName>
        <fullName evidence="1">Uncharacterized protein</fullName>
    </submittedName>
</protein>
<dbReference type="Pfam" id="PF00395">
    <property type="entry name" value="SLH"/>
    <property type="match status" value="3"/>
</dbReference>
<dbReference type="Gene3D" id="2.60.120.430">
    <property type="entry name" value="Galactose-binding lectin"/>
    <property type="match status" value="1"/>
</dbReference>
<dbReference type="InterPro" id="IPR051465">
    <property type="entry name" value="Cell_Envelope_Struct_Comp"/>
</dbReference>
<dbReference type="PROSITE" id="PS51272">
    <property type="entry name" value="SLH"/>
    <property type="match status" value="3"/>
</dbReference>
<evidence type="ECO:0000313" key="2">
    <source>
        <dbReference type="Proteomes" id="UP000275368"/>
    </source>
</evidence>
<gene>
    <name evidence="1" type="ORF">Back11_30520</name>
</gene>
<dbReference type="Pfam" id="PF13320">
    <property type="entry name" value="GH123_cat"/>
    <property type="match status" value="1"/>
</dbReference>
<dbReference type="SMART" id="SM00635">
    <property type="entry name" value="BID_2"/>
    <property type="match status" value="2"/>
</dbReference>
<dbReference type="PANTHER" id="PTHR43308:SF5">
    <property type="entry name" value="S-LAYER PROTEIN _ PEPTIDOGLYCAN ENDO-BETA-N-ACETYLGLUCOSAMINIDASE"/>
    <property type="match status" value="1"/>
</dbReference>
<dbReference type="InterPro" id="IPR025150">
    <property type="entry name" value="GH123_cat"/>
</dbReference>
<name>A0A3G9IS65_9BACL</name>
<dbReference type="GO" id="GO:0004553">
    <property type="term" value="F:hydrolase activity, hydrolyzing O-glycosyl compounds"/>
    <property type="evidence" value="ECO:0007669"/>
    <property type="project" value="InterPro"/>
</dbReference>
<dbReference type="SUPFAM" id="SSF49373">
    <property type="entry name" value="Invasin/intimin cell-adhesion fragments"/>
    <property type="match status" value="2"/>
</dbReference>
<dbReference type="EMBL" id="AP019308">
    <property type="protein sequence ID" value="BBH21707.1"/>
    <property type="molecule type" value="Genomic_DNA"/>
</dbReference>
<keyword evidence="2" id="KW-1185">Reference proteome</keyword>
<dbReference type="Gene3D" id="2.60.40.1080">
    <property type="match status" value="2"/>
</dbReference>
<dbReference type="Gene3D" id="2.60.40.1190">
    <property type="match status" value="2"/>
</dbReference>
<dbReference type="InterPro" id="IPR001119">
    <property type="entry name" value="SLH_dom"/>
</dbReference>
<organism evidence="1 2">
    <name type="scientific">Paenibacillus baekrokdamisoli</name>
    <dbReference type="NCBI Taxonomy" id="1712516"/>
    <lineage>
        <taxon>Bacteria</taxon>
        <taxon>Bacillati</taxon>
        <taxon>Bacillota</taxon>
        <taxon>Bacilli</taxon>
        <taxon>Bacillales</taxon>
        <taxon>Paenibacillaceae</taxon>
        <taxon>Paenibacillus</taxon>
    </lineage>
</organism>
<dbReference type="KEGG" id="pbk:Back11_30520"/>
<dbReference type="Pfam" id="PF06452">
    <property type="entry name" value="CBM9_1"/>
    <property type="match status" value="2"/>
</dbReference>
<dbReference type="Proteomes" id="UP000275368">
    <property type="component" value="Chromosome"/>
</dbReference>
<dbReference type="InterPro" id="IPR008964">
    <property type="entry name" value="Invasin/intimin_cell_adhesion"/>
</dbReference>
<dbReference type="OrthoDB" id="177619at2"/>